<name>A0A6M1RB44_9GAMM</name>
<dbReference type="Proteomes" id="UP000473008">
    <property type="component" value="Unassembled WGS sequence"/>
</dbReference>
<dbReference type="AlphaFoldDB" id="A0A6M1RB44"/>
<accession>A0A6M1RB44</accession>
<dbReference type="InterPro" id="IPR007077">
    <property type="entry name" value="TfoX_C"/>
</dbReference>
<evidence type="ECO:0000313" key="3">
    <source>
        <dbReference type="Proteomes" id="UP000473008"/>
    </source>
</evidence>
<keyword evidence="3" id="KW-1185">Reference proteome</keyword>
<organism evidence="2 3">
    <name type="scientific">Grimontia sedimenti</name>
    <dbReference type="NCBI Taxonomy" id="2711294"/>
    <lineage>
        <taxon>Bacteria</taxon>
        <taxon>Pseudomonadati</taxon>
        <taxon>Pseudomonadota</taxon>
        <taxon>Gammaproteobacteria</taxon>
        <taxon>Vibrionales</taxon>
        <taxon>Vibrionaceae</taxon>
        <taxon>Grimontia</taxon>
    </lineage>
</organism>
<dbReference type="EMBL" id="JAALDL010000003">
    <property type="protein sequence ID" value="NGN97300.1"/>
    <property type="molecule type" value="Genomic_DNA"/>
</dbReference>
<sequence>MALLDAYDKPPKRLRDLNGFGPRSEEILAEVGIHSVQDFMAIDPYALYAKIKPIKGMGLNAIYSIIGARENISRIEIKNTRKEEILMVLDDMGLAPK</sequence>
<comment type="caution">
    <text evidence="2">The sequence shown here is derived from an EMBL/GenBank/DDBJ whole genome shotgun (WGS) entry which is preliminary data.</text>
</comment>
<protein>
    <submittedName>
        <fullName evidence="2">Transcriptional regulator</fullName>
    </submittedName>
</protein>
<gene>
    <name evidence="2" type="ORF">G5S52_06385</name>
</gene>
<evidence type="ECO:0000313" key="2">
    <source>
        <dbReference type="EMBL" id="NGN97300.1"/>
    </source>
</evidence>
<dbReference type="Gene3D" id="1.10.150.20">
    <property type="entry name" value="5' to 3' exonuclease, C-terminal subdomain"/>
    <property type="match status" value="1"/>
</dbReference>
<dbReference type="Pfam" id="PF04994">
    <property type="entry name" value="TfoX_C"/>
    <property type="match status" value="1"/>
</dbReference>
<reference evidence="2 3" key="1">
    <citation type="submission" date="2020-02" db="EMBL/GenBank/DDBJ databases">
        <title>The draft genome of Grimontia sedimenta sp. nov., isolated from benthic sediments near coral reefs south of Kuwait.</title>
        <authorList>
            <person name="Mahmoud H.M."/>
            <person name="Jose L."/>
            <person name="Eapen S."/>
        </authorList>
    </citation>
    <scope>NUCLEOTIDE SEQUENCE [LARGE SCALE GENOMIC DNA]</scope>
    <source>
        <strain evidence="2 3">S25</strain>
    </source>
</reference>
<feature type="domain" description="TfoX C-terminal" evidence="1">
    <location>
        <begin position="12"/>
        <end position="86"/>
    </location>
</feature>
<evidence type="ECO:0000259" key="1">
    <source>
        <dbReference type="Pfam" id="PF04994"/>
    </source>
</evidence>
<proteinExistence type="predicted"/>